<gene>
    <name evidence="2" type="ORF">H2200_004427</name>
</gene>
<keyword evidence="1" id="KW-0732">Signal</keyword>
<comment type="caution">
    <text evidence="2">The sequence shown here is derived from an EMBL/GenBank/DDBJ whole genome shotgun (WGS) entry which is preliminary data.</text>
</comment>
<dbReference type="Proteomes" id="UP001172673">
    <property type="component" value="Unassembled WGS sequence"/>
</dbReference>
<evidence type="ECO:0000256" key="1">
    <source>
        <dbReference type="SAM" id="SignalP"/>
    </source>
</evidence>
<keyword evidence="3" id="KW-1185">Reference proteome</keyword>
<evidence type="ECO:0000313" key="3">
    <source>
        <dbReference type="Proteomes" id="UP001172673"/>
    </source>
</evidence>
<evidence type="ECO:0000313" key="2">
    <source>
        <dbReference type="EMBL" id="KAJ9611244.1"/>
    </source>
</evidence>
<protein>
    <submittedName>
        <fullName evidence="2">Uncharacterized protein</fullName>
    </submittedName>
</protein>
<dbReference type="AlphaFoldDB" id="A0AA38XDA9"/>
<accession>A0AA38XDA9</accession>
<name>A0AA38XDA9_9EURO</name>
<feature type="chain" id="PRO_5041375856" evidence="1">
    <location>
        <begin position="21"/>
        <end position="214"/>
    </location>
</feature>
<organism evidence="2 3">
    <name type="scientific">Cladophialophora chaetospira</name>
    <dbReference type="NCBI Taxonomy" id="386627"/>
    <lineage>
        <taxon>Eukaryota</taxon>
        <taxon>Fungi</taxon>
        <taxon>Dikarya</taxon>
        <taxon>Ascomycota</taxon>
        <taxon>Pezizomycotina</taxon>
        <taxon>Eurotiomycetes</taxon>
        <taxon>Chaetothyriomycetidae</taxon>
        <taxon>Chaetothyriales</taxon>
        <taxon>Herpotrichiellaceae</taxon>
        <taxon>Cladophialophora</taxon>
    </lineage>
</organism>
<reference evidence="2" key="1">
    <citation type="submission" date="2022-10" db="EMBL/GenBank/DDBJ databases">
        <title>Culturing micro-colonial fungi from biological soil crusts in the Mojave desert and describing Neophaeococcomyces mojavensis, and introducing the new genera and species Taxawa tesnikishii.</title>
        <authorList>
            <person name="Kurbessoian T."/>
            <person name="Stajich J.E."/>
        </authorList>
    </citation>
    <scope>NUCLEOTIDE SEQUENCE</scope>
    <source>
        <strain evidence="2">TK_41</strain>
    </source>
</reference>
<dbReference type="EMBL" id="JAPDRK010000006">
    <property type="protein sequence ID" value="KAJ9611244.1"/>
    <property type="molecule type" value="Genomic_DNA"/>
</dbReference>
<sequence length="214" mass="24460">MKLPLLALAFGLALGAPAVGVEKHEIPKSMCPYIAHPQYECGQPIWCFSDWPHATGNFNGEPRNATAENNDLWFYVLGGIHDSEERSSLFLDVEPGTQEDDHLYSPVADLNDPTLHSNIDVEGREVKQCCRPTLECYRHLGNLKTAPRHVIGRDVFIGDYDDWQKAVCCIFEFTKPRPDCQKPDDQLPFRWEYPPYCSNEQTDWYKGKKKLSDL</sequence>
<proteinExistence type="predicted"/>
<feature type="signal peptide" evidence="1">
    <location>
        <begin position="1"/>
        <end position="20"/>
    </location>
</feature>